<accession>A0A9W8UGW8</accession>
<dbReference type="RefSeq" id="XP_056049111.1">
    <property type="nucleotide sequence ID" value="XM_056195487.1"/>
</dbReference>
<feature type="compositionally biased region" description="Polar residues" evidence="1">
    <location>
        <begin position="25"/>
        <end position="34"/>
    </location>
</feature>
<reference evidence="2" key="1">
    <citation type="journal article" date="2023" name="Access Microbiol">
        <title>De-novo genome assembly for Akanthomyces muscarius, a biocontrol agent of insect agricultural pests.</title>
        <authorList>
            <person name="Erdos Z."/>
            <person name="Studholme D.J."/>
            <person name="Raymond B."/>
            <person name="Sharma M."/>
        </authorList>
    </citation>
    <scope>NUCLEOTIDE SEQUENCE</scope>
    <source>
        <strain evidence="2">Ve6</strain>
    </source>
</reference>
<dbReference type="EMBL" id="JAJHUN010000011">
    <property type="protein sequence ID" value="KAJ4145441.1"/>
    <property type="molecule type" value="Genomic_DNA"/>
</dbReference>
<comment type="caution">
    <text evidence="2">The sequence shown here is derived from an EMBL/GenBank/DDBJ whole genome shotgun (WGS) entry which is preliminary data.</text>
</comment>
<dbReference type="GeneID" id="80891451"/>
<evidence type="ECO:0000256" key="1">
    <source>
        <dbReference type="SAM" id="MobiDB-lite"/>
    </source>
</evidence>
<name>A0A9W8UGW8_AKAMU</name>
<evidence type="ECO:0000313" key="2">
    <source>
        <dbReference type="EMBL" id="KAJ4145441.1"/>
    </source>
</evidence>
<gene>
    <name evidence="2" type="ORF">LMH87_004292</name>
</gene>
<sequence length="71" mass="8144">MSSTQDQRVAIEQVEDEIRNPNMDGRQQASRSFCNQGQEQQLQWRWQFDSSPKAVACHGVVNGFDLDTASW</sequence>
<proteinExistence type="predicted"/>
<keyword evidence="3" id="KW-1185">Reference proteome</keyword>
<dbReference type="AlphaFoldDB" id="A0A9W8UGW8"/>
<protein>
    <submittedName>
        <fullName evidence="2">Uncharacterized protein</fullName>
    </submittedName>
</protein>
<feature type="region of interest" description="Disordered" evidence="1">
    <location>
        <begin position="1"/>
        <end position="34"/>
    </location>
</feature>
<dbReference type="KEGG" id="amus:LMH87_004292"/>
<organism evidence="2 3">
    <name type="scientific">Akanthomyces muscarius</name>
    <name type="common">Entomopathogenic fungus</name>
    <name type="synonym">Lecanicillium muscarium</name>
    <dbReference type="NCBI Taxonomy" id="2231603"/>
    <lineage>
        <taxon>Eukaryota</taxon>
        <taxon>Fungi</taxon>
        <taxon>Dikarya</taxon>
        <taxon>Ascomycota</taxon>
        <taxon>Pezizomycotina</taxon>
        <taxon>Sordariomycetes</taxon>
        <taxon>Hypocreomycetidae</taxon>
        <taxon>Hypocreales</taxon>
        <taxon>Cordycipitaceae</taxon>
        <taxon>Akanthomyces</taxon>
    </lineage>
</organism>
<dbReference type="Proteomes" id="UP001144673">
    <property type="component" value="Chromosome 2"/>
</dbReference>
<evidence type="ECO:0000313" key="3">
    <source>
        <dbReference type="Proteomes" id="UP001144673"/>
    </source>
</evidence>